<dbReference type="InterPro" id="IPR018163">
    <property type="entry name" value="Thr/Ala-tRNA-synth_IIc_edit"/>
</dbReference>
<dbReference type="Gene3D" id="3.40.50.800">
    <property type="entry name" value="Anticodon-binding domain"/>
    <property type="match status" value="1"/>
</dbReference>
<keyword evidence="9" id="KW-0030">Aminoacyl-tRNA synthetase</keyword>
<evidence type="ECO:0000256" key="9">
    <source>
        <dbReference type="ARBA" id="ARBA00023146"/>
    </source>
</evidence>
<dbReference type="FunFam" id="3.30.930.10:FF:000019">
    <property type="entry name" value="Threonine--tRNA ligase"/>
    <property type="match status" value="1"/>
</dbReference>
<dbReference type="PRINTS" id="PR01047">
    <property type="entry name" value="TRNASYNTHTHR"/>
</dbReference>
<dbReference type="HAMAP" id="MF_00184">
    <property type="entry name" value="Thr_tRNA_synth"/>
    <property type="match status" value="1"/>
</dbReference>
<keyword evidence="8" id="KW-0648">Protein biosynthesis</keyword>
<dbReference type="SUPFAM" id="SSF55681">
    <property type="entry name" value="Class II aaRS and biotin synthetases"/>
    <property type="match status" value="1"/>
</dbReference>
<dbReference type="Gene3D" id="3.10.20.30">
    <property type="match status" value="1"/>
</dbReference>
<dbReference type="InterPro" id="IPR006195">
    <property type="entry name" value="aa-tRNA-synth_II"/>
</dbReference>
<dbReference type="InterPro" id="IPR012947">
    <property type="entry name" value="tRNA_SAD"/>
</dbReference>
<proteinExistence type="inferred from homology"/>
<evidence type="ECO:0000256" key="12">
    <source>
        <dbReference type="ARBA" id="ARBA00072369"/>
    </source>
</evidence>
<keyword evidence="7" id="KW-0067">ATP-binding</keyword>
<evidence type="ECO:0000256" key="6">
    <source>
        <dbReference type="ARBA" id="ARBA00022741"/>
    </source>
</evidence>
<dbReference type="PROSITE" id="PS50862">
    <property type="entry name" value="AA_TRNA_LIGASE_II"/>
    <property type="match status" value="1"/>
</dbReference>
<dbReference type="EC" id="6.1.1.3" evidence="3"/>
<dbReference type="Pfam" id="PF03129">
    <property type="entry name" value="HGTP_anticodon"/>
    <property type="match status" value="1"/>
</dbReference>
<dbReference type="AlphaFoldDB" id="A0A448ZF47"/>
<feature type="compositionally biased region" description="Polar residues" evidence="13">
    <location>
        <begin position="1"/>
        <end position="12"/>
    </location>
</feature>
<evidence type="ECO:0000256" key="1">
    <source>
        <dbReference type="ARBA" id="ARBA00004496"/>
    </source>
</evidence>
<comment type="catalytic activity">
    <reaction evidence="11">
        <text>tRNA(Thr) + L-threonine + ATP = L-threonyl-tRNA(Thr) + AMP + diphosphate + H(+)</text>
        <dbReference type="Rhea" id="RHEA:24624"/>
        <dbReference type="Rhea" id="RHEA-COMP:9670"/>
        <dbReference type="Rhea" id="RHEA-COMP:9704"/>
        <dbReference type="ChEBI" id="CHEBI:15378"/>
        <dbReference type="ChEBI" id="CHEBI:30616"/>
        <dbReference type="ChEBI" id="CHEBI:33019"/>
        <dbReference type="ChEBI" id="CHEBI:57926"/>
        <dbReference type="ChEBI" id="CHEBI:78442"/>
        <dbReference type="ChEBI" id="CHEBI:78534"/>
        <dbReference type="ChEBI" id="CHEBI:456215"/>
        <dbReference type="EC" id="6.1.1.3"/>
    </reaction>
</comment>
<evidence type="ECO:0000256" key="4">
    <source>
        <dbReference type="ARBA" id="ARBA00022490"/>
    </source>
</evidence>
<dbReference type="SMART" id="SM00863">
    <property type="entry name" value="tRNA_SAD"/>
    <property type="match status" value="1"/>
</dbReference>
<comment type="subcellular location">
    <subcellularLocation>
        <location evidence="1">Cytoplasm</location>
    </subcellularLocation>
</comment>
<dbReference type="EMBL" id="CAACVS010000297">
    <property type="protein sequence ID" value="VEU40677.1"/>
    <property type="molecule type" value="Genomic_DNA"/>
</dbReference>
<evidence type="ECO:0000256" key="8">
    <source>
        <dbReference type="ARBA" id="ARBA00022917"/>
    </source>
</evidence>
<dbReference type="Pfam" id="PF00587">
    <property type="entry name" value="tRNA-synt_2b"/>
    <property type="match status" value="1"/>
</dbReference>
<evidence type="ECO:0000256" key="11">
    <source>
        <dbReference type="ARBA" id="ARBA00049515"/>
    </source>
</evidence>
<name>A0A448ZF47_9STRA</name>
<feature type="region of interest" description="Disordered" evidence="13">
    <location>
        <begin position="1"/>
        <end position="39"/>
    </location>
</feature>
<dbReference type="SUPFAM" id="SSF55186">
    <property type="entry name" value="ThrRS/AlaRS common domain"/>
    <property type="match status" value="1"/>
</dbReference>
<dbReference type="InterPro" id="IPR002320">
    <property type="entry name" value="Thr-tRNA-ligase_IIa"/>
</dbReference>
<protein>
    <recommendedName>
        <fullName evidence="12">Probable threonine--tRNA ligase, cytoplasmic</fullName>
        <ecNumber evidence="3">6.1.1.3</ecNumber>
    </recommendedName>
    <alternativeName>
        <fullName evidence="10">Threonyl-tRNA synthetase</fullName>
    </alternativeName>
</protein>
<dbReference type="InterPro" id="IPR033728">
    <property type="entry name" value="ThrRS_core"/>
</dbReference>
<dbReference type="CDD" id="cd00860">
    <property type="entry name" value="ThrRS_anticodon"/>
    <property type="match status" value="1"/>
</dbReference>
<reference evidence="15 16" key="1">
    <citation type="submission" date="2019-01" db="EMBL/GenBank/DDBJ databases">
        <authorList>
            <person name="Ferrante I. M."/>
        </authorList>
    </citation>
    <scope>NUCLEOTIDE SEQUENCE [LARGE SCALE GENOMIC DNA]</scope>
    <source>
        <strain evidence="15 16">B856</strain>
    </source>
</reference>
<organism evidence="15 16">
    <name type="scientific">Pseudo-nitzschia multistriata</name>
    <dbReference type="NCBI Taxonomy" id="183589"/>
    <lineage>
        <taxon>Eukaryota</taxon>
        <taxon>Sar</taxon>
        <taxon>Stramenopiles</taxon>
        <taxon>Ochrophyta</taxon>
        <taxon>Bacillariophyta</taxon>
        <taxon>Bacillariophyceae</taxon>
        <taxon>Bacillariophycidae</taxon>
        <taxon>Bacillariales</taxon>
        <taxon>Bacillariaceae</taxon>
        <taxon>Pseudo-nitzschia</taxon>
    </lineage>
</organism>
<dbReference type="PANTHER" id="PTHR11451:SF46">
    <property type="entry name" value="THREONINE--TRNA LIGASE"/>
    <property type="match status" value="1"/>
</dbReference>
<evidence type="ECO:0000256" key="3">
    <source>
        <dbReference type="ARBA" id="ARBA00013163"/>
    </source>
</evidence>
<keyword evidence="5" id="KW-0436">Ligase</keyword>
<dbReference type="CDD" id="cd00771">
    <property type="entry name" value="ThrRS_core"/>
    <property type="match status" value="1"/>
</dbReference>
<keyword evidence="6" id="KW-0547">Nucleotide-binding</keyword>
<dbReference type="GO" id="GO:0006435">
    <property type="term" value="P:threonyl-tRNA aminoacylation"/>
    <property type="evidence" value="ECO:0007669"/>
    <property type="project" value="InterPro"/>
</dbReference>
<evidence type="ECO:0000313" key="15">
    <source>
        <dbReference type="EMBL" id="VEU40677.1"/>
    </source>
</evidence>
<evidence type="ECO:0000313" key="16">
    <source>
        <dbReference type="Proteomes" id="UP000291116"/>
    </source>
</evidence>
<dbReference type="Gene3D" id="3.30.980.10">
    <property type="entry name" value="Threonyl-trna Synthetase, Chain A, domain 2"/>
    <property type="match status" value="1"/>
</dbReference>
<dbReference type="InterPro" id="IPR002314">
    <property type="entry name" value="aa-tRNA-synt_IIb"/>
</dbReference>
<dbReference type="InterPro" id="IPR045864">
    <property type="entry name" value="aa-tRNA-synth_II/BPL/LPL"/>
</dbReference>
<evidence type="ECO:0000256" key="13">
    <source>
        <dbReference type="SAM" id="MobiDB-lite"/>
    </source>
</evidence>
<dbReference type="FunFam" id="3.30.980.10:FF:000005">
    <property type="entry name" value="Threonyl-tRNA synthetase, mitochondrial"/>
    <property type="match status" value="1"/>
</dbReference>
<evidence type="ECO:0000256" key="10">
    <source>
        <dbReference type="ARBA" id="ARBA00031900"/>
    </source>
</evidence>
<dbReference type="Pfam" id="PF07973">
    <property type="entry name" value="tRNA_SAD"/>
    <property type="match status" value="1"/>
</dbReference>
<dbReference type="Gene3D" id="3.30.930.10">
    <property type="entry name" value="Bira Bifunctional Protein, Domain 2"/>
    <property type="match status" value="1"/>
</dbReference>
<dbReference type="InterPro" id="IPR012675">
    <property type="entry name" value="Beta-grasp_dom_sf"/>
</dbReference>
<dbReference type="GO" id="GO:0005524">
    <property type="term" value="F:ATP binding"/>
    <property type="evidence" value="ECO:0007669"/>
    <property type="project" value="UniProtKB-KW"/>
</dbReference>
<comment type="similarity">
    <text evidence="2">Belongs to the class-II aminoacyl-tRNA synthetase family.</text>
</comment>
<keyword evidence="4" id="KW-0963">Cytoplasm</keyword>
<feature type="domain" description="Aminoacyl-transfer RNA synthetases class-II family profile" evidence="14">
    <location>
        <begin position="380"/>
        <end position="657"/>
    </location>
</feature>
<sequence>MSTDQGRRTIQSDGPLMEAAEGENKLIGGDSFPGRTPNPSWLKVRNEHYEAIKTRRAEEMAQKVPVEISVTMPDGTVLTHDKEEKPFMAYQTTPFLVAAKISQGLADASIVARVTYEKYADDYDPAQDGVGAADGLLDAMEDLDLEDNDDEENVGSGMKPQLWDMTRPLVGPVKKLEFLKFDDDQDAKTVFWHSSAHMMGEALEHLFGSKLTIGPPLKAGFYYDSYMGADSIKDDDYKPIEKEVNAIIKKKQKFERMVITKDEALELFADNPFKVKILSTKVPDGTRTTVYRCGDLIDLCRGPHVSHTGKVKAFAAAKHSSAYWLGDAENDSLQRLYGISFPDKKKLKVWQEMMEKAKERDHRRLANKQDLIMFNDLSPGSAFWMPHGARIYNKLIEFIRKQYWERGYDEVITPNIFNLDLWHQSGHALHYKDDMFSFEVEGQEWAMKPMNCPGHCLMFGSQIRSYRDLPIRYADFGVLHRNELSGALTGLTRVRRFQQDDGHIFCRRDQITEEVLGALNFMKFVYDIFGMTYKLELSTRPKKALGEKELWDEAEAALEEAMNTFAGKGNWRVNPGDGAFYGPKIDIKVMDAMDRIHQCATVQLDFQLPIRFDLKYTTDSKEEGKQFARPIIVHRAMLGSVERMFAVLTEHWAGKWPFWISPRQVMIIPVHKDFGDYAESVRQKLHKEMFFCDVDQSKATFQKKVRNAQIAQYNFQLVVGANEVENGTVNIRTRENKVEGEMKVDEMIQMFKRLKEEYK</sequence>
<evidence type="ECO:0000256" key="7">
    <source>
        <dbReference type="ARBA" id="ARBA00022840"/>
    </source>
</evidence>
<dbReference type="SUPFAM" id="SSF52954">
    <property type="entry name" value="Class II aaRS ABD-related"/>
    <property type="match status" value="1"/>
</dbReference>
<accession>A0A448ZF47</accession>
<dbReference type="InterPro" id="IPR047246">
    <property type="entry name" value="ThrRS_anticodon"/>
</dbReference>
<dbReference type="InterPro" id="IPR036621">
    <property type="entry name" value="Anticodon-bd_dom_sf"/>
</dbReference>
<gene>
    <name evidence="15" type="ORF">PSNMU_V1.4_AUG-EV-PASAV3_0075700</name>
</gene>
<evidence type="ECO:0000256" key="5">
    <source>
        <dbReference type="ARBA" id="ARBA00022598"/>
    </source>
</evidence>
<dbReference type="GO" id="GO:0005739">
    <property type="term" value="C:mitochondrion"/>
    <property type="evidence" value="ECO:0007669"/>
    <property type="project" value="TreeGrafter"/>
</dbReference>
<dbReference type="Proteomes" id="UP000291116">
    <property type="component" value="Unassembled WGS sequence"/>
</dbReference>
<dbReference type="CDD" id="cd01667">
    <property type="entry name" value="TGS_ThrRS"/>
    <property type="match status" value="1"/>
</dbReference>
<dbReference type="PANTHER" id="PTHR11451">
    <property type="entry name" value="THREONINE-TRNA LIGASE"/>
    <property type="match status" value="1"/>
</dbReference>
<dbReference type="FunFam" id="3.40.50.800:FF:000003">
    <property type="entry name" value="Threonine--tRNA ligase 2, cytoplasmic"/>
    <property type="match status" value="1"/>
</dbReference>
<evidence type="ECO:0000256" key="2">
    <source>
        <dbReference type="ARBA" id="ARBA00008226"/>
    </source>
</evidence>
<dbReference type="OrthoDB" id="5423599at2759"/>
<dbReference type="GO" id="GO:0004829">
    <property type="term" value="F:threonine-tRNA ligase activity"/>
    <property type="evidence" value="ECO:0007669"/>
    <property type="project" value="UniProtKB-EC"/>
</dbReference>
<keyword evidence="16" id="KW-1185">Reference proteome</keyword>
<dbReference type="NCBIfam" id="TIGR00418">
    <property type="entry name" value="thrS"/>
    <property type="match status" value="1"/>
</dbReference>
<dbReference type="InterPro" id="IPR004154">
    <property type="entry name" value="Anticodon-bd"/>
</dbReference>
<evidence type="ECO:0000259" key="14">
    <source>
        <dbReference type="PROSITE" id="PS50862"/>
    </source>
</evidence>